<dbReference type="SUPFAM" id="SSF50118">
    <property type="entry name" value="Cell growth inhibitor/plasmid maintenance toxic component"/>
    <property type="match status" value="1"/>
</dbReference>
<evidence type="ECO:0000256" key="3">
    <source>
        <dbReference type="ARBA" id="ARBA00022491"/>
    </source>
</evidence>
<keyword evidence="5" id="KW-0804">Transcription</keyword>
<keyword evidence="3" id="KW-0678">Repressor</keyword>
<keyword evidence="4" id="KW-0805">Transcription regulation</keyword>
<proteinExistence type="inferred from homology"/>
<evidence type="ECO:0000256" key="7">
    <source>
        <dbReference type="ARBA" id="ARBA00033135"/>
    </source>
</evidence>
<evidence type="ECO:0000256" key="5">
    <source>
        <dbReference type="ARBA" id="ARBA00023163"/>
    </source>
</evidence>
<gene>
    <name evidence="8" type="ORF">DES47_101989</name>
</gene>
<dbReference type="InterPro" id="IPR002712">
    <property type="entry name" value="CcdB"/>
</dbReference>
<evidence type="ECO:0000313" key="8">
    <source>
        <dbReference type="EMBL" id="TDP74919.1"/>
    </source>
</evidence>
<dbReference type="AlphaFoldDB" id="A0A4R6QUR9"/>
<organism evidence="8 9">
    <name type="scientific">Roseateles toxinivorans</name>
    <dbReference type="NCBI Taxonomy" id="270368"/>
    <lineage>
        <taxon>Bacteria</taxon>
        <taxon>Pseudomonadati</taxon>
        <taxon>Pseudomonadota</taxon>
        <taxon>Betaproteobacteria</taxon>
        <taxon>Burkholderiales</taxon>
        <taxon>Sphaerotilaceae</taxon>
        <taxon>Roseateles</taxon>
    </lineage>
</organism>
<dbReference type="GO" id="GO:0008657">
    <property type="term" value="F:DNA topoisomerase type II (double strand cut, ATP-hydrolyzing) inhibitor activity"/>
    <property type="evidence" value="ECO:0007669"/>
    <property type="project" value="InterPro"/>
</dbReference>
<evidence type="ECO:0000256" key="6">
    <source>
        <dbReference type="ARBA" id="ARBA00029628"/>
    </source>
</evidence>
<evidence type="ECO:0000313" key="9">
    <source>
        <dbReference type="Proteomes" id="UP000295361"/>
    </source>
</evidence>
<comment type="caution">
    <text evidence="8">The sequence shown here is derived from an EMBL/GenBank/DDBJ whole genome shotgun (WGS) entry which is preliminary data.</text>
</comment>
<dbReference type="EMBL" id="SNXS01000001">
    <property type="protein sequence ID" value="TDP74919.1"/>
    <property type="molecule type" value="Genomic_DNA"/>
</dbReference>
<comment type="similarity">
    <text evidence="1">Belongs to the CcdB toxin family.</text>
</comment>
<dbReference type="OrthoDB" id="9813510at2"/>
<keyword evidence="9" id="KW-1185">Reference proteome</keyword>
<dbReference type="Gene3D" id="2.30.30.110">
    <property type="match status" value="1"/>
</dbReference>
<name>A0A4R6QUR9_9BURK</name>
<dbReference type="RefSeq" id="WP_133699509.1">
    <property type="nucleotide sequence ID" value="NZ_SNXS01000001.1"/>
</dbReference>
<evidence type="ECO:0000256" key="4">
    <source>
        <dbReference type="ARBA" id="ARBA00023015"/>
    </source>
</evidence>
<evidence type="ECO:0000256" key="2">
    <source>
        <dbReference type="ARBA" id="ARBA00015075"/>
    </source>
</evidence>
<dbReference type="Proteomes" id="UP000295361">
    <property type="component" value="Unassembled WGS sequence"/>
</dbReference>
<protein>
    <recommendedName>
        <fullName evidence="2">Toxin CcdB</fullName>
    </recommendedName>
    <alternativeName>
        <fullName evidence="7">Cytotoxic protein CcdB</fullName>
    </alternativeName>
    <alternativeName>
        <fullName evidence="6">Protein LetD</fullName>
    </alternativeName>
</protein>
<dbReference type="GO" id="GO:0006276">
    <property type="term" value="P:plasmid maintenance"/>
    <property type="evidence" value="ECO:0007669"/>
    <property type="project" value="InterPro"/>
</dbReference>
<evidence type="ECO:0000256" key="1">
    <source>
        <dbReference type="ARBA" id="ARBA00005230"/>
    </source>
</evidence>
<reference evidence="8 9" key="1">
    <citation type="submission" date="2019-03" db="EMBL/GenBank/DDBJ databases">
        <title>Genomic Encyclopedia of Type Strains, Phase IV (KMG-IV): sequencing the most valuable type-strain genomes for metagenomic binning, comparative biology and taxonomic classification.</title>
        <authorList>
            <person name="Goeker M."/>
        </authorList>
    </citation>
    <scope>NUCLEOTIDE SEQUENCE [LARGE SCALE GENOMIC DNA]</scope>
    <source>
        <strain evidence="8 9">DSM 16998</strain>
    </source>
</reference>
<dbReference type="InParanoid" id="A0A4R6QUR9"/>
<accession>A0A4R6QUR9</accession>
<sequence>MARFDVYANPLTSERHETPFLLDVQNEFIAGLATRVVIPLRSESLFGPRARDLNPLVSVADSAVVLDTAAMGAIPLRLLSQRVGNLHHEQLQIQSALDTLFGAY</sequence>
<dbReference type="InterPro" id="IPR011067">
    <property type="entry name" value="Plasmid_toxin/cell-grow_inhib"/>
</dbReference>
<dbReference type="Pfam" id="PF01845">
    <property type="entry name" value="CcdB"/>
    <property type="match status" value="1"/>
</dbReference>